<reference evidence="2 3" key="1">
    <citation type="submission" date="2020-08" db="EMBL/GenBank/DDBJ databases">
        <title>Genomic Encyclopedia of Type Strains, Phase IV (KMG-IV): sequencing the most valuable type-strain genomes for metagenomic binning, comparative biology and taxonomic classification.</title>
        <authorList>
            <person name="Goeker M."/>
        </authorList>
    </citation>
    <scope>NUCLEOTIDE SEQUENCE [LARGE SCALE GENOMIC DNA]</scope>
    <source>
        <strain evidence="2 3">DSM 22975</strain>
    </source>
</reference>
<organism evidence="2 3">
    <name type="scientific">Tolumonas osonensis</name>
    <dbReference type="NCBI Taxonomy" id="675874"/>
    <lineage>
        <taxon>Bacteria</taxon>
        <taxon>Pseudomonadati</taxon>
        <taxon>Pseudomonadota</taxon>
        <taxon>Gammaproteobacteria</taxon>
        <taxon>Aeromonadales</taxon>
        <taxon>Aeromonadaceae</taxon>
        <taxon>Tolumonas</taxon>
    </lineage>
</organism>
<dbReference type="AlphaFoldDB" id="A0A841GG65"/>
<dbReference type="InterPro" id="IPR053136">
    <property type="entry name" value="UTP_pyrophosphatase-like"/>
</dbReference>
<dbReference type="RefSeq" id="WP_188026420.1">
    <property type="nucleotide sequence ID" value="NZ_JACHGR010000005.1"/>
</dbReference>
<evidence type="ECO:0000313" key="2">
    <source>
        <dbReference type="EMBL" id="MBB6055666.1"/>
    </source>
</evidence>
<keyword evidence="3" id="KW-1185">Reference proteome</keyword>
<evidence type="ECO:0000259" key="1">
    <source>
        <dbReference type="Pfam" id="PF01863"/>
    </source>
</evidence>
<dbReference type="Proteomes" id="UP000585721">
    <property type="component" value="Unassembled WGS sequence"/>
</dbReference>
<sequence length="171" mass="20317">MSDLIYLRGYPEQILQQVSQLIHKQQLGDWLAKRYPAQHEIQSDLALFDYVTELKNRYMRNVSAISKVRYDSKLSVVHHALGLNVRKAQLQGNKIRRKHDIIIASVFRETAPEFLRMIAVHELAHLKEPQHDKAFYQLCTHMEPAYHQLEFDFRLYMTQRDLVRKSQNTEE</sequence>
<dbReference type="EMBL" id="JACHGR010000005">
    <property type="protein sequence ID" value="MBB6055666.1"/>
    <property type="molecule type" value="Genomic_DNA"/>
</dbReference>
<feature type="domain" description="YgjP-like metallopeptidase" evidence="1">
    <location>
        <begin position="96"/>
        <end position="149"/>
    </location>
</feature>
<dbReference type="PANTHER" id="PTHR30399">
    <property type="entry name" value="UNCHARACTERIZED PROTEIN YGJP"/>
    <property type="match status" value="1"/>
</dbReference>
<dbReference type="Gene3D" id="3.30.2010.10">
    <property type="entry name" value="Metalloproteases ('zincins'), catalytic domain"/>
    <property type="match status" value="1"/>
</dbReference>
<dbReference type="PANTHER" id="PTHR30399:SF1">
    <property type="entry name" value="UTP PYROPHOSPHATASE"/>
    <property type="match status" value="1"/>
</dbReference>
<comment type="caution">
    <text evidence="2">The sequence shown here is derived from an EMBL/GenBank/DDBJ whole genome shotgun (WGS) entry which is preliminary data.</text>
</comment>
<protein>
    <recommendedName>
        <fullName evidence="1">YgjP-like metallopeptidase domain-containing protein</fullName>
    </recommendedName>
</protein>
<proteinExistence type="predicted"/>
<gene>
    <name evidence="2" type="ORF">HNR75_001584</name>
</gene>
<dbReference type="InterPro" id="IPR002725">
    <property type="entry name" value="YgjP-like_metallopeptidase"/>
</dbReference>
<name>A0A841GG65_9GAMM</name>
<evidence type="ECO:0000313" key="3">
    <source>
        <dbReference type="Proteomes" id="UP000585721"/>
    </source>
</evidence>
<accession>A0A841GG65</accession>
<dbReference type="Pfam" id="PF01863">
    <property type="entry name" value="YgjP-like"/>
    <property type="match status" value="1"/>
</dbReference>